<dbReference type="Proteomes" id="UP000006695">
    <property type="component" value="Chromosome"/>
</dbReference>
<feature type="transmembrane region" description="Helical" evidence="13">
    <location>
        <begin position="175"/>
        <end position="195"/>
    </location>
</feature>
<keyword evidence="4 13" id="KW-0813">Transport</keyword>
<name>A5G575_GEOUR</name>
<feature type="region of interest" description="Disordered" evidence="14">
    <location>
        <begin position="125"/>
        <end position="164"/>
    </location>
</feature>
<feature type="transmembrane region" description="Helical" evidence="13">
    <location>
        <begin position="207"/>
        <end position="228"/>
    </location>
</feature>
<keyword evidence="12" id="KW-0170">Cobalt</keyword>
<dbReference type="GO" id="GO:0046583">
    <property type="term" value="F:monoatomic cation efflux transmembrane transporter activity"/>
    <property type="evidence" value="ECO:0007669"/>
    <property type="project" value="TreeGrafter"/>
</dbReference>
<evidence type="ECO:0000256" key="9">
    <source>
        <dbReference type="ARBA" id="ARBA00023065"/>
    </source>
</evidence>
<feature type="compositionally biased region" description="Basic residues" evidence="14">
    <location>
        <begin position="125"/>
        <end position="142"/>
    </location>
</feature>
<evidence type="ECO:0000256" key="4">
    <source>
        <dbReference type="ARBA" id="ARBA00022448"/>
    </source>
</evidence>
<gene>
    <name evidence="15" type="ordered locus">Gura_2769</name>
</gene>
<dbReference type="GO" id="GO:0032025">
    <property type="term" value="P:response to cobalt ion"/>
    <property type="evidence" value="ECO:0007669"/>
    <property type="project" value="TreeGrafter"/>
</dbReference>
<evidence type="ECO:0000256" key="13">
    <source>
        <dbReference type="RuleBase" id="RU362101"/>
    </source>
</evidence>
<dbReference type="AlphaFoldDB" id="A5G575"/>
<keyword evidence="10" id="KW-0921">Nickel transport</keyword>
<reference evidence="15 16" key="1">
    <citation type="submission" date="2007-05" db="EMBL/GenBank/DDBJ databases">
        <title>Complete sequence of Geobacter uraniireducens Rf4.</title>
        <authorList>
            <consortium name="US DOE Joint Genome Institute"/>
            <person name="Copeland A."/>
            <person name="Lucas S."/>
            <person name="Lapidus A."/>
            <person name="Barry K."/>
            <person name="Detter J.C."/>
            <person name="Glavina del Rio T."/>
            <person name="Hammon N."/>
            <person name="Israni S."/>
            <person name="Dalin E."/>
            <person name="Tice H."/>
            <person name="Pitluck S."/>
            <person name="Chertkov O."/>
            <person name="Brettin T."/>
            <person name="Bruce D."/>
            <person name="Han C."/>
            <person name="Schmutz J."/>
            <person name="Larimer F."/>
            <person name="Land M."/>
            <person name="Hauser L."/>
            <person name="Kyrpides N."/>
            <person name="Mikhailova N."/>
            <person name="Shelobolina E."/>
            <person name="Aklujkar M."/>
            <person name="Lovley D."/>
            <person name="Richardson P."/>
        </authorList>
    </citation>
    <scope>NUCLEOTIDE SEQUENCE [LARGE SCALE GENOMIC DNA]</scope>
    <source>
        <strain evidence="15 16">Rf4</strain>
    </source>
</reference>
<organism evidence="15 16">
    <name type="scientific">Geotalea uraniireducens (strain Rf4)</name>
    <name type="common">Geobacter uraniireducens</name>
    <dbReference type="NCBI Taxonomy" id="351605"/>
    <lineage>
        <taxon>Bacteria</taxon>
        <taxon>Pseudomonadati</taxon>
        <taxon>Thermodesulfobacteriota</taxon>
        <taxon>Desulfuromonadia</taxon>
        <taxon>Geobacterales</taxon>
        <taxon>Geobacteraceae</taxon>
        <taxon>Geotalea</taxon>
    </lineage>
</organism>
<evidence type="ECO:0000256" key="5">
    <source>
        <dbReference type="ARBA" id="ARBA00022475"/>
    </source>
</evidence>
<protein>
    <recommendedName>
        <fullName evidence="13">Nickel/cobalt efflux system</fullName>
    </recommendedName>
</protein>
<dbReference type="GO" id="GO:0005886">
    <property type="term" value="C:plasma membrane"/>
    <property type="evidence" value="ECO:0007669"/>
    <property type="project" value="UniProtKB-SubCell"/>
</dbReference>
<evidence type="ECO:0000313" key="16">
    <source>
        <dbReference type="Proteomes" id="UP000006695"/>
    </source>
</evidence>
<feature type="transmembrane region" description="Helical" evidence="13">
    <location>
        <begin position="248"/>
        <end position="268"/>
    </location>
</feature>
<dbReference type="EMBL" id="CP000698">
    <property type="protein sequence ID" value="ABQ26943.1"/>
    <property type="molecule type" value="Genomic_DNA"/>
</dbReference>
<feature type="compositionally biased region" description="Basic and acidic residues" evidence="14">
    <location>
        <begin position="143"/>
        <end position="164"/>
    </location>
</feature>
<evidence type="ECO:0000256" key="10">
    <source>
        <dbReference type="ARBA" id="ARBA00023112"/>
    </source>
</evidence>
<comment type="function">
    <text evidence="1">Efflux system for nickel and cobalt.</text>
</comment>
<dbReference type="HOGENOM" id="CLU_058605_2_0_7"/>
<keyword evidence="6" id="KW-0533">Nickel</keyword>
<feature type="transmembrane region" description="Helical" evidence="13">
    <location>
        <begin position="47"/>
        <end position="69"/>
    </location>
</feature>
<dbReference type="KEGG" id="gur:Gura_2769"/>
<comment type="subcellular location">
    <subcellularLocation>
        <location evidence="2 13">Cell membrane</location>
        <topology evidence="2 13">Multi-pass membrane protein</topology>
    </subcellularLocation>
</comment>
<dbReference type="PANTHER" id="PTHR40659">
    <property type="entry name" value="NICKEL/COBALT EFFLUX SYSTEM RCNA"/>
    <property type="match status" value="1"/>
</dbReference>
<evidence type="ECO:0000313" key="15">
    <source>
        <dbReference type="EMBL" id="ABQ26943.1"/>
    </source>
</evidence>
<dbReference type="InterPro" id="IPR011541">
    <property type="entry name" value="Ni/Co_transpt_high_affinity"/>
</dbReference>
<evidence type="ECO:0000256" key="14">
    <source>
        <dbReference type="SAM" id="MobiDB-lite"/>
    </source>
</evidence>
<evidence type="ECO:0000256" key="2">
    <source>
        <dbReference type="ARBA" id="ARBA00004651"/>
    </source>
</evidence>
<dbReference type="GO" id="GO:0006824">
    <property type="term" value="P:cobalt ion transport"/>
    <property type="evidence" value="ECO:0007669"/>
    <property type="project" value="UniProtKB-KW"/>
</dbReference>
<dbReference type="RefSeq" id="WP_011939619.1">
    <property type="nucleotide sequence ID" value="NC_009483.1"/>
</dbReference>
<keyword evidence="7 13" id="KW-0812">Transmembrane</keyword>
<dbReference type="PANTHER" id="PTHR40659:SF1">
    <property type="entry name" value="NICKEL_COBALT EFFLUX SYSTEM RCNA"/>
    <property type="match status" value="1"/>
</dbReference>
<keyword evidence="9" id="KW-0406">Ion transport</keyword>
<keyword evidence="5" id="KW-1003">Cell membrane</keyword>
<feature type="transmembrane region" description="Helical" evidence="13">
    <location>
        <begin position="81"/>
        <end position="101"/>
    </location>
</feature>
<keyword evidence="3" id="KW-0171">Cobalt transport</keyword>
<evidence type="ECO:0000256" key="12">
    <source>
        <dbReference type="ARBA" id="ARBA00023285"/>
    </source>
</evidence>
<evidence type="ECO:0000256" key="11">
    <source>
        <dbReference type="ARBA" id="ARBA00023136"/>
    </source>
</evidence>
<dbReference type="GO" id="GO:0015099">
    <property type="term" value="F:nickel cation transmembrane transporter activity"/>
    <property type="evidence" value="ECO:0007669"/>
    <property type="project" value="UniProtKB-UniRule"/>
</dbReference>
<dbReference type="InterPro" id="IPR051224">
    <property type="entry name" value="NiCoT_RcnA"/>
</dbReference>
<dbReference type="GO" id="GO:0010045">
    <property type="term" value="P:response to nickel cation"/>
    <property type="evidence" value="ECO:0007669"/>
    <property type="project" value="TreeGrafter"/>
</dbReference>
<keyword evidence="11 13" id="KW-0472">Membrane</keyword>
<evidence type="ECO:0000256" key="8">
    <source>
        <dbReference type="ARBA" id="ARBA00022989"/>
    </source>
</evidence>
<evidence type="ECO:0000256" key="1">
    <source>
        <dbReference type="ARBA" id="ARBA00002510"/>
    </source>
</evidence>
<accession>A5G575</accession>
<evidence type="ECO:0000256" key="3">
    <source>
        <dbReference type="ARBA" id="ARBA00022426"/>
    </source>
</evidence>
<sequence>MDVSSFGMFGIYSAALLLGAAHSLEPGHGKSVVAAYLVASRGRSIDAVILGLVVTFTHSFSIILLGLLAKASSRYFTDQELHGYLGIVSSIIILGIGLWMLRSRWIGMRDPSRAHGHFHLFGGGHHHHGHDHGHSHGNGHTHNHGDDHDHNHGHNHDHGHNHGHGVDQKLGLTGLILLGISGGIVPCPAALAILLASASVGDIGKGLVLVLIFSLGLAASLVAIGLAVVNGVRATSRFIDTERYAPKVAFASAALVTLIGGVTLYSSLTHFGVK</sequence>
<evidence type="ECO:0000256" key="7">
    <source>
        <dbReference type="ARBA" id="ARBA00022692"/>
    </source>
</evidence>
<keyword evidence="8 13" id="KW-1133">Transmembrane helix</keyword>
<keyword evidence="16" id="KW-1185">Reference proteome</keyword>
<comment type="similarity">
    <text evidence="13">Belongs to the NiCoT transporter (TC 2.A.52) family.</text>
</comment>
<dbReference type="Pfam" id="PF03824">
    <property type="entry name" value="NicO"/>
    <property type="match status" value="1"/>
</dbReference>
<evidence type="ECO:0000256" key="6">
    <source>
        <dbReference type="ARBA" id="ARBA00022596"/>
    </source>
</evidence>
<proteinExistence type="inferred from homology"/>
<dbReference type="STRING" id="351605.Gura_2769"/>